<evidence type="ECO:0000313" key="3">
    <source>
        <dbReference type="Proteomes" id="UP001644719"/>
    </source>
</evidence>
<organism evidence="2 3">
    <name type="scientific">Blautia faecis</name>
    <dbReference type="NCBI Taxonomy" id="871665"/>
    <lineage>
        <taxon>Bacteria</taxon>
        <taxon>Bacillati</taxon>
        <taxon>Bacillota</taxon>
        <taxon>Clostridia</taxon>
        <taxon>Lachnospirales</taxon>
        <taxon>Lachnospiraceae</taxon>
        <taxon>Blautia</taxon>
    </lineage>
</organism>
<protein>
    <submittedName>
        <fullName evidence="2">Uncharacterized protein</fullName>
    </submittedName>
</protein>
<dbReference type="RefSeq" id="WP_173769261.1">
    <property type="nucleotide sequence ID" value="NZ_JAAITS010000004.1"/>
</dbReference>
<keyword evidence="3" id="KW-1185">Reference proteome</keyword>
<reference evidence="2 3" key="1">
    <citation type="journal article" date="2020" name="Cell Host Microbe">
        <title>Functional and Genomic Variation between Human-Derived Isolates of Lachnospiraceae Reveals Inter- and Intra-Species Diversity.</title>
        <authorList>
            <person name="Sorbara M.T."/>
            <person name="Littmann E.R."/>
            <person name="Fontana E."/>
            <person name="Moody T.U."/>
            <person name="Kohout C.E."/>
            <person name="Gjonbalaj M."/>
            <person name="Eaton V."/>
            <person name="Seok R."/>
            <person name="Leiner I.M."/>
            <person name="Pamer E.G."/>
        </authorList>
    </citation>
    <scope>NUCLEOTIDE SEQUENCE [LARGE SCALE GENOMIC DNA]</scope>
    <source>
        <strain evidence="2 3">MSK.17.74</strain>
    </source>
</reference>
<comment type="caution">
    <text evidence="2">The sequence shown here is derived from an EMBL/GenBank/DDBJ whole genome shotgun (WGS) entry which is preliminary data.</text>
</comment>
<sequence>MTYDEIFNRFYNLMDDPNFYKLPQDFAYDRMRSWLHDAASKPYIKKKFSQLKLDDRLLELTYSLNNPSDQKSDDDFVINIFAQYMVIGWLKPQVDNAINTARIIGSKEEKNIQSNYKANIERLESLERNLRKFIRDDGYINNSYISGGETS</sequence>
<evidence type="ECO:0000313" key="2">
    <source>
        <dbReference type="EMBL" id="NSG84272.1"/>
    </source>
</evidence>
<accession>A0ABX2H2B7</accession>
<name>A0ABX2H2B7_9FIRM</name>
<keyword evidence="1" id="KW-0175">Coiled coil</keyword>
<dbReference type="Proteomes" id="UP001644719">
    <property type="component" value="Unassembled WGS sequence"/>
</dbReference>
<evidence type="ECO:0000256" key="1">
    <source>
        <dbReference type="SAM" id="Coils"/>
    </source>
</evidence>
<feature type="coiled-coil region" evidence="1">
    <location>
        <begin position="109"/>
        <end position="136"/>
    </location>
</feature>
<dbReference type="EMBL" id="JAAITS010000004">
    <property type="protein sequence ID" value="NSG84272.1"/>
    <property type="molecule type" value="Genomic_DNA"/>
</dbReference>
<gene>
    <name evidence="2" type="ORF">G5B17_02210</name>
</gene>
<proteinExistence type="predicted"/>